<dbReference type="InterPro" id="IPR003959">
    <property type="entry name" value="ATPase_AAA_core"/>
</dbReference>
<keyword evidence="8 14" id="KW-0346">Stress response</keyword>
<evidence type="ECO:0000256" key="6">
    <source>
        <dbReference type="ARBA" id="ARBA00022825"/>
    </source>
</evidence>
<keyword evidence="4 14" id="KW-0547">Nucleotide-binding</keyword>
<evidence type="ECO:0000256" key="9">
    <source>
        <dbReference type="ARBA" id="ARBA00050665"/>
    </source>
</evidence>
<evidence type="ECO:0000256" key="11">
    <source>
        <dbReference type="ARBA" id="ARBA00066743"/>
    </source>
</evidence>
<keyword evidence="19" id="KW-0175">Coiled coil</keyword>
<dbReference type="PIRSF" id="PIRSF001174">
    <property type="entry name" value="Lon_proteas"/>
    <property type="match status" value="1"/>
</dbReference>
<feature type="active site" evidence="14 15">
    <location>
        <position position="670"/>
    </location>
</feature>
<dbReference type="Pfam" id="PF22667">
    <property type="entry name" value="Lon_lid"/>
    <property type="match status" value="1"/>
</dbReference>
<dbReference type="AlphaFoldDB" id="A0A9D1S6R8"/>
<dbReference type="GO" id="GO:0005524">
    <property type="term" value="F:ATP binding"/>
    <property type="evidence" value="ECO:0007669"/>
    <property type="project" value="UniProtKB-UniRule"/>
</dbReference>
<dbReference type="InterPro" id="IPR027543">
    <property type="entry name" value="Lon_bac"/>
</dbReference>
<comment type="subunit">
    <text evidence="14">Homohexamer. Organized in a ring with a central cavity.</text>
</comment>
<sequence length="770" mass="86529">MPLLPLRGMVAFPGMSVSIDVVRDKSQRSLEAAMEEEKELFLVAQRDVEVEHPKANDLYLVGVTARVQHVVKLPGGVSRIVCDTQKRAVLKELLSTSPYYNAVVEEQNDINTDQVLVNQAFVRALQEAFEEYFSFARRMIPENIKDIFLAHEVGSFADAIAANLQCNYAAKQEILELFDVYQRVERLLVLIRNEIQVLKIEKQISDRVKQKMDDNQREYYLREELRIIEQELYGKDGEADELEAYRAKIKELDLADEYKEKLEKEVGRLEKMQPSSADSAVLRNYLDTVLELPWNEKTEENTDINRAREILERDHYGLEQVKERILEHLAVHTLTNGKQGSIICLVGPPGTGKTSIIRSVAEALNRNYVRISLGGIHDEADIRGHRKTYIAAMPGRIISALTQAKSKNPVLLFDELDKMGADFKGDPSAALLEVLDAEQNHAFRDHYIELPFDLSEVLFIATANTLSTIPAPLLDRMEVIELSGYTEQEKLEIAKRYLIPKQLEKNGLRGKRITIEDAAIHDLINYYTRESGVRNLEREIGRLLRKIAKAFLTENRRSAKVTPKTLVRYLGKHKYNFSMMNVKSEIGTVRGLAWTSAGGDTLSVEVNTMPGTGKVELTGKLGDVMKESALTAISCIRARSKGLKLKDDFYKHTDIHIHVPEGAVPKDGPSAGITIATAVASALTQQPVRNDVAMTGEITLRGNVLPIGGLKEKTLAAYRAGIRTVVIPDGNRNDIDDIPENIKEEMQFVPVKTIDSVLKTVMLHERGGRV</sequence>
<dbReference type="GO" id="GO:0034605">
    <property type="term" value="P:cellular response to heat"/>
    <property type="evidence" value="ECO:0007669"/>
    <property type="project" value="UniProtKB-UniRule"/>
</dbReference>
<evidence type="ECO:0000259" key="20">
    <source>
        <dbReference type="PROSITE" id="PS51786"/>
    </source>
</evidence>
<feature type="coiled-coil region" evidence="19">
    <location>
        <begin position="235"/>
        <end position="272"/>
    </location>
</feature>
<evidence type="ECO:0000256" key="3">
    <source>
        <dbReference type="ARBA" id="ARBA00022670"/>
    </source>
</evidence>
<dbReference type="InterPro" id="IPR003111">
    <property type="entry name" value="Lon_prtase_N"/>
</dbReference>
<evidence type="ECO:0000256" key="2">
    <source>
        <dbReference type="ARBA" id="ARBA00022490"/>
    </source>
</evidence>
<accession>A0A9D1S6R8</accession>
<dbReference type="NCBIfam" id="TIGR00763">
    <property type="entry name" value="lon"/>
    <property type="match status" value="1"/>
</dbReference>
<dbReference type="InterPro" id="IPR046336">
    <property type="entry name" value="Lon_prtase_N_sf"/>
</dbReference>
<proteinExistence type="evidence at transcript level"/>
<dbReference type="SMART" id="SM00464">
    <property type="entry name" value="LON"/>
    <property type="match status" value="1"/>
</dbReference>
<dbReference type="Pfam" id="PF02190">
    <property type="entry name" value="LON_substr_bdg"/>
    <property type="match status" value="1"/>
</dbReference>
<name>A0A9D1S6R8_9FIRM</name>
<evidence type="ECO:0000256" key="1">
    <source>
        <dbReference type="ARBA" id="ARBA00004496"/>
    </source>
</evidence>
<dbReference type="PRINTS" id="PR00830">
    <property type="entry name" value="ENDOLAPTASE"/>
</dbReference>
<evidence type="ECO:0000259" key="21">
    <source>
        <dbReference type="PROSITE" id="PS51787"/>
    </source>
</evidence>
<dbReference type="SUPFAM" id="SSF54211">
    <property type="entry name" value="Ribosomal protein S5 domain 2-like"/>
    <property type="match status" value="1"/>
</dbReference>
<dbReference type="SUPFAM" id="SSF88697">
    <property type="entry name" value="PUA domain-like"/>
    <property type="match status" value="1"/>
</dbReference>
<dbReference type="InterPro" id="IPR004815">
    <property type="entry name" value="Lon_bac/euk-typ"/>
</dbReference>
<evidence type="ECO:0000256" key="10">
    <source>
        <dbReference type="ARBA" id="ARBA00053875"/>
    </source>
</evidence>
<dbReference type="InterPro" id="IPR014721">
    <property type="entry name" value="Ribsml_uS5_D2-typ_fold_subgr"/>
</dbReference>
<keyword evidence="2 14" id="KW-0963">Cytoplasm</keyword>
<dbReference type="EC" id="3.4.21.53" evidence="11 14"/>
<keyword evidence="7 14" id="KW-0067">ATP-binding</keyword>
<dbReference type="EMBL" id="DVND01000212">
    <property type="protein sequence ID" value="HIU49369.1"/>
    <property type="molecule type" value="Genomic_DNA"/>
</dbReference>
<reference evidence="22" key="1">
    <citation type="submission" date="2020-10" db="EMBL/GenBank/DDBJ databases">
        <authorList>
            <person name="Gilroy R."/>
        </authorList>
    </citation>
    <scope>NUCLEOTIDE SEQUENCE</scope>
    <source>
        <strain evidence="22">ChiSjej4B22-9803</strain>
    </source>
</reference>
<comment type="similarity">
    <text evidence="14 17 18">Belongs to the peptidase S16 family.</text>
</comment>
<dbReference type="Gene3D" id="1.20.58.1480">
    <property type="match status" value="1"/>
</dbReference>
<comment type="induction">
    <text evidence="14">By heat shock.</text>
</comment>
<dbReference type="InterPro" id="IPR027065">
    <property type="entry name" value="Lon_Prtase"/>
</dbReference>
<dbReference type="Gene3D" id="1.20.5.5270">
    <property type="match status" value="1"/>
</dbReference>
<keyword evidence="3 14" id="KW-0645">Protease</keyword>
<dbReference type="InterPro" id="IPR015947">
    <property type="entry name" value="PUA-like_sf"/>
</dbReference>
<feature type="domain" description="Lon proteolytic" evidence="20">
    <location>
        <begin position="583"/>
        <end position="764"/>
    </location>
</feature>
<feature type="domain" description="Lon N-terminal" evidence="21">
    <location>
        <begin position="1"/>
        <end position="195"/>
    </location>
</feature>
<dbReference type="GO" id="GO:0016887">
    <property type="term" value="F:ATP hydrolysis activity"/>
    <property type="evidence" value="ECO:0007669"/>
    <property type="project" value="UniProtKB-UniRule"/>
</dbReference>
<evidence type="ECO:0000256" key="18">
    <source>
        <dbReference type="RuleBase" id="RU000591"/>
    </source>
</evidence>
<organism evidence="22 23">
    <name type="scientific">Candidatus Avimonoglobus intestinipullorum</name>
    <dbReference type="NCBI Taxonomy" id="2840699"/>
    <lineage>
        <taxon>Bacteria</taxon>
        <taxon>Bacillati</taxon>
        <taxon>Bacillota</taxon>
        <taxon>Clostridia</taxon>
        <taxon>Eubacteriales</taxon>
        <taxon>Candidatus Avimonoglobus</taxon>
    </lineage>
</organism>
<evidence type="ECO:0000256" key="19">
    <source>
        <dbReference type="SAM" id="Coils"/>
    </source>
</evidence>
<protein>
    <recommendedName>
        <fullName evidence="12 14">Lon protease</fullName>
        <ecNumber evidence="11 14">3.4.21.53</ecNumber>
    </recommendedName>
    <alternativeName>
        <fullName evidence="13 14">ATP-dependent protease La</fullName>
    </alternativeName>
</protein>
<dbReference type="GO" id="GO:0004252">
    <property type="term" value="F:serine-type endopeptidase activity"/>
    <property type="evidence" value="ECO:0007669"/>
    <property type="project" value="UniProtKB-UniRule"/>
</dbReference>
<dbReference type="Gene3D" id="2.30.130.40">
    <property type="entry name" value="LON domain-like"/>
    <property type="match status" value="1"/>
</dbReference>
<dbReference type="SUPFAM" id="SSF52540">
    <property type="entry name" value="P-loop containing nucleoside triphosphate hydrolases"/>
    <property type="match status" value="1"/>
</dbReference>
<dbReference type="PANTHER" id="PTHR10046">
    <property type="entry name" value="ATP DEPENDENT LON PROTEASE FAMILY MEMBER"/>
    <property type="match status" value="1"/>
</dbReference>
<reference evidence="22" key="2">
    <citation type="journal article" date="2021" name="PeerJ">
        <title>Extensive microbial diversity within the chicken gut microbiome revealed by metagenomics and culture.</title>
        <authorList>
            <person name="Gilroy R."/>
            <person name="Ravi A."/>
            <person name="Getino M."/>
            <person name="Pursley I."/>
            <person name="Horton D.L."/>
            <person name="Alikhan N.F."/>
            <person name="Baker D."/>
            <person name="Gharbi K."/>
            <person name="Hall N."/>
            <person name="Watson M."/>
            <person name="Adriaenssens E.M."/>
            <person name="Foster-Nyarko E."/>
            <person name="Jarju S."/>
            <person name="Secka A."/>
            <person name="Antonio M."/>
            <person name="Oren A."/>
            <person name="Chaudhuri R.R."/>
            <person name="La Ragione R."/>
            <person name="Hildebrand F."/>
            <person name="Pallen M.J."/>
        </authorList>
    </citation>
    <scope>NUCLEOTIDE SEQUENCE</scope>
    <source>
        <strain evidence="22">ChiSjej4B22-9803</strain>
    </source>
</reference>
<evidence type="ECO:0000313" key="23">
    <source>
        <dbReference type="Proteomes" id="UP000824111"/>
    </source>
</evidence>
<dbReference type="InterPro" id="IPR054594">
    <property type="entry name" value="Lon_lid"/>
</dbReference>
<dbReference type="Pfam" id="PF05362">
    <property type="entry name" value="Lon_C"/>
    <property type="match status" value="1"/>
</dbReference>
<dbReference type="InterPro" id="IPR008268">
    <property type="entry name" value="Peptidase_S16_AS"/>
</dbReference>
<evidence type="ECO:0000256" key="12">
    <source>
        <dbReference type="ARBA" id="ARBA00071934"/>
    </source>
</evidence>
<dbReference type="InterPro" id="IPR027417">
    <property type="entry name" value="P-loop_NTPase"/>
</dbReference>
<dbReference type="PROSITE" id="PS51787">
    <property type="entry name" value="LON_N"/>
    <property type="match status" value="1"/>
</dbReference>
<dbReference type="PROSITE" id="PS51786">
    <property type="entry name" value="LON_PROTEOLYTIC"/>
    <property type="match status" value="1"/>
</dbReference>
<keyword evidence="6 14" id="KW-0720">Serine protease</keyword>
<evidence type="ECO:0000256" key="16">
    <source>
        <dbReference type="PIRSR" id="PIRSR001174-2"/>
    </source>
</evidence>
<comment type="caution">
    <text evidence="22">The sequence shown here is derived from an EMBL/GenBank/DDBJ whole genome shotgun (WGS) entry which is preliminary data.</text>
</comment>
<comment type="subcellular location">
    <subcellularLocation>
        <location evidence="1 14">Cytoplasm</location>
    </subcellularLocation>
</comment>
<dbReference type="Gene3D" id="3.30.230.10">
    <property type="match status" value="1"/>
</dbReference>
<dbReference type="Proteomes" id="UP000824111">
    <property type="component" value="Unassembled WGS sequence"/>
</dbReference>
<dbReference type="CDD" id="cd19500">
    <property type="entry name" value="RecA-like_Lon"/>
    <property type="match status" value="1"/>
</dbReference>
<evidence type="ECO:0000256" key="17">
    <source>
        <dbReference type="PROSITE-ProRule" id="PRU01122"/>
    </source>
</evidence>
<dbReference type="Pfam" id="PF00004">
    <property type="entry name" value="AAA"/>
    <property type="match status" value="1"/>
</dbReference>
<evidence type="ECO:0000256" key="8">
    <source>
        <dbReference type="ARBA" id="ARBA00023016"/>
    </source>
</evidence>
<dbReference type="GO" id="GO:0043565">
    <property type="term" value="F:sequence-specific DNA binding"/>
    <property type="evidence" value="ECO:0007669"/>
    <property type="project" value="UniProtKB-UniRule"/>
</dbReference>
<dbReference type="GO" id="GO:0004176">
    <property type="term" value="F:ATP-dependent peptidase activity"/>
    <property type="evidence" value="ECO:0007669"/>
    <property type="project" value="UniProtKB-UniRule"/>
</dbReference>
<dbReference type="HAMAP" id="MF_01973">
    <property type="entry name" value="lon_bact"/>
    <property type="match status" value="1"/>
</dbReference>
<gene>
    <name evidence="14 22" type="primary">lon</name>
    <name evidence="22" type="ORF">IAB04_08365</name>
</gene>
<evidence type="ECO:0000256" key="14">
    <source>
        <dbReference type="HAMAP-Rule" id="MF_01973"/>
    </source>
</evidence>
<evidence type="ECO:0000256" key="15">
    <source>
        <dbReference type="PIRSR" id="PIRSR001174-1"/>
    </source>
</evidence>
<dbReference type="InterPro" id="IPR003593">
    <property type="entry name" value="AAA+_ATPase"/>
</dbReference>
<evidence type="ECO:0000256" key="13">
    <source>
        <dbReference type="ARBA" id="ARBA00082722"/>
    </source>
</evidence>
<dbReference type="PROSITE" id="PS01046">
    <property type="entry name" value="LON_SER"/>
    <property type="match status" value="1"/>
</dbReference>
<evidence type="ECO:0000256" key="5">
    <source>
        <dbReference type="ARBA" id="ARBA00022801"/>
    </source>
</evidence>
<feature type="binding site" evidence="14 16">
    <location>
        <begin position="347"/>
        <end position="354"/>
    </location>
    <ligand>
        <name>ATP</name>
        <dbReference type="ChEBI" id="CHEBI:30616"/>
    </ligand>
</feature>
<feature type="active site" evidence="14 15">
    <location>
        <position position="713"/>
    </location>
</feature>
<dbReference type="Gene3D" id="3.40.50.300">
    <property type="entry name" value="P-loop containing nucleotide triphosphate hydrolases"/>
    <property type="match status" value="1"/>
</dbReference>
<dbReference type="GO" id="GO:0005737">
    <property type="term" value="C:cytoplasm"/>
    <property type="evidence" value="ECO:0007669"/>
    <property type="project" value="UniProtKB-SubCell"/>
</dbReference>
<dbReference type="InterPro" id="IPR020568">
    <property type="entry name" value="Ribosomal_Su5_D2-typ_SF"/>
</dbReference>
<dbReference type="SMART" id="SM00382">
    <property type="entry name" value="AAA"/>
    <property type="match status" value="1"/>
</dbReference>
<dbReference type="FunFam" id="3.40.50.300:FF:000021">
    <property type="entry name" value="Lon protease homolog"/>
    <property type="match status" value="1"/>
</dbReference>
<evidence type="ECO:0000256" key="7">
    <source>
        <dbReference type="ARBA" id="ARBA00022840"/>
    </source>
</evidence>
<comment type="catalytic activity">
    <reaction evidence="9 14 17">
        <text>Hydrolysis of proteins in presence of ATP.</text>
        <dbReference type="EC" id="3.4.21.53"/>
    </reaction>
</comment>
<evidence type="ECO:0000313" key="22">
    <source>
        <dbReference type="EMBL" id="HIU49369.1"/>
    </source>
</evidence>
<comment type="function">
    <text evidence="10 14">ATP-dependent serine protease that mediates the selective degradation of mutant and abnormal proteins as well as certain short-lived regulatory proteins. Required for cellular homeostasis and for survival from DNA damage and developmental changes induced by stress. Degrades polypeptides processively to yield small peptide fragments that are 5 to 10 amino acids long. Binds to DNA in a double-stranded, site-specific manner.</text>
</comment>
<evidence type="ECO:0000256" key="4">
    <source>
        <dbReference type="ARBA" id="ARBA00022741"/>
    </source>
</evidence>
<dbReference type="GO" id="GO:0006515">
    <property type="term" value="P:protein quality control for misfolded or incompletely synthesized proteins"/>
    <property type="evidence" value="ECO:0007669"/>
    <property type="project" value="UniProtKB-UniRule"/>
</dbReference>
<dbReference type="Gene3D" id="1.10.8.60">
    <property type="match status" value="1"/>
</dbReference>
<keyword evidence="5 14" id="KW-0378">Hydrolase</keyword>
<dbReference type="InterPro" id="IPR008269">
    <property type="entry name" value="Lon_proteolytic"/>
</dbReference>